<dbReference type="PROSITE" id="PS51294">
    <property type="entry name" value="HTH_MYB"/>
    <property type="match status" value="1"/>
</dbReference>
<dbReference type="GO" id="GO:0006355">
    <property type="term" value="P:regulation of DNA-templated transcription"/>
    <property type="evidence" value="ECO:0007669"/>
    <property type="project" value="UniProtKB-ARBA"/>
</dbReference>
<sequence>MRMSRRCSYCGNMGHNSRTCTSSSPAAPPAARSSPSPSSAAGGGLKLFGVQLQLSATPTASSSSSSSSLMSASVDCNSMKKSFSMDCLSSKPPVAATTPSPLAPSLPTGDDRAAKGYNSDGLLGRRPEKKKGVPWSEEEHRGFLLGLEKLGRGDWRGISRNFVRTRTPTQVASHAQKYFLRQNAVVSAATTKRRCRPSLFDDEVLSLKSHHIPRPHIPTAAAPELPSYLAVDGHRYHRLDPRRLVQISTAEKVHRGSITSINVVEGHRLMKGGGDDGDDLELKLAVSIPSASGNSNHELGLSRTQLCLSSGIIT</sequence>
<evidence type="ECO:0000256" key="2">
    <source>
        <dbReference type="ARBA" id="ARBA00023015"/>
    </source>
</evidence>
<name>A0AAN7QPV4_TRANT</name>
<reference evidence="10 11" key="1">
    <citation type="journal article" date="2023" name="Hortic Res">
        <title>Pangenome of water caltrop reveals structural variations and asymmetric subgenome divergence after allopolyploidization.</title>
        <authorList>
            <person name="Zhang X."/>
            <person name="Chen Y."/>
            <person name="Wang L."/>
            <person name="Yuan Y."/>
            <person name="Fang M."/>
            <person name="Shi L."/>
            <person name="Lu R."/>
            <person name="Comes H.P."/>
            <person name="Ma Y."/>
            <person name="Chen Y."/>
            <person name="Huang G."/>
            <person name="Zhou Y."/>
            <person name="Zheng Z."/>
            <person name="Qiu Y."/>
        </authorList>
    </citation>
    <scope>NUCLEOTIDE SEQUENCE [LARGE SCALE GENOMIC DNA]</scope>
    <source>
        <strain evidence="10">F231</strain>
    </source>
</reference>
<dbReference type="PANTHER" id="PTHR44191">
    <property type="entry name" value="TRANSCRIPTION FACTOR KUA1"/>
    <property type="match status" value="1"/>
</dbReference>
<feature type="region of interest" description="Disordered" evidence="6">
    <location>
        <begin position="16"/>
        <end position="44"/>
    </location>
</feature>
<gene>
    <name evidence="10" type="ORF">SAY86_009554</name>
</gene>
<feature type="compositionally biased region" description="Low complexity" evidence="6">
    <location>
        <begin position="22"/>
        <end position="40"/>
    </location>
</feature>
<dbReference type="GO" id="GO:0009739">
    <property type="term" value="P:response to gibberellin"/>
    <property type="evidence" value="ECO:0007669"/>
    <property type="project" value="TreeGrafter"/>
</dbReference>
<dbReference type="InterPro" id="IPR009057">
    <property type="entry name" value="Homeodomain-like_sf"/>
</dbReference>
<dbReference type="Pfam" id="PF00249">
    <property type="entry name" value="Myb_DNA-binding"/>
    <property type="match status" value="1"/>
</dbReference>
<evidence type="ECO:0000313" key="11">
    <source>
        <dbReference type="Proteomes" id="UP001346149"/>
    </source>
</evidence>
<dbReference type="InterPro" id="IPR052245">
    <property type="entry name" value="Plant_Stress_Dev_TF"/>
</dbReference>
<dbReference type="PANTHER" id="PTHR44191:SF62">
    <property type="entry name" value="OS04G0341900 PROTEIN"/>
    <property type="match status" value="1"/>
</dbReference>
<dbReference type="InterPro" id="IPR001005">
    <property type="entry name" value="SANT/Myb"/>
</dbReference>
<dbReference type="GO" id="GO:0009723">
    <property type="term" value="P:response to ethylene"/>
    <property type="evidence" value="ECO:0007669"/>
    <property type="project" value="TreeGrafter"/>
</dbReference>
<protein>
    <submittedName>
        <fullName evidence="10">Uncharacterized protein</fullName>
    </submittedName>
</protein>
<dbReference type="PROSITE" id="PS51293">
    <property type="entry name" value="SANT"/>
    <property type="match status" value="1"/>
</dbReference>
<keyword evidence="3" id="KW-0238">DNA-binding</keyword>
<keyword evidence="5" id="KW-0539">Nucleus</keyword>
<evidence type="ECO:0000256" key="4">
    <source>
        <dbReference type="ARBA" id="ARBA00023163"/>
    </source>
</evidence>
<dbReference type="NCBIfam" id="TIGR01557">
    <property type="entry name" value="myb_SHAQKYF"/>
    <property type="match status" value="1"/>
</dbReference>
<organism evidence="10 11">
    <name type="scientific">Trapa natans</name>
    <name type="common">Water chestnut</name>
    <dbReference type="NCBI Taxonomy" id="22666"/>
    <lineage>
        <taxon>Eukaryota</taxon>
        <taxon>Viridiplantae</taxon>
        <taxon>Streptophyta</taxon>
        <taxon>Embryophyta</taxon>
        <taxon>Tracheophyta</taxon>
        <taxon>Spermatophyta</taxon>
        <taxon>Magnoliopsida</taxon>
        <taxon>eudicotyledons</taxon>
        <taxon>Gunneridae</taxon>
        <taxon>Pentapetalae</taxon>
        <taxon>rosids</taxon>
        <taxon>malvids</taxon>
        <taxon>Myrtales</taxon>
        <taxon>Lythraceae</taxon>
        <taxon>Trapa</taxon>
    </lineage>
</organism>
<dbReference type="CDD" id="cd00167">
    <property type="entry name" value="SANT"/>
    <property type="match status" value="1"/>
</dbReference>
<dbReference type="InterPro" id="IPR006447">
    <property type="entry name" value="Myb_dom_plants"/>
</dbReference>
<feature type="domain" description="HTH myb-type" evidence="9">
    <location>
        <begin position="126"/>
        <end position="183"/>
    </location>
</feature>
<keyword evidence="2" id="KW-0805">Transcription regulation</keyword>
<feature type="domain" description="SANT" evidence="8">
    <location>
        <begin position="135"/>
        <end position="183"/>
    </location>
</feature>
<dbReference type="FunFam" id="1.10.10.60:FF:000009">
    <property type="entry name" value="transcription factor MYB1R1"/>
    <property type="match status" value="1"/>
</dbReference>
<evidence type="ECO:0000259" key="7">
    <source>
        <dbReference type="PROSITE" id="PS50090"/>
    </source>
</evidence>
<evidence type="ECO:0000256" key="3">
    <source>
        <dbReference type="ARBA" id="ARBA00023125"/>
    </source>
</evidence>
<dbReference type="GO" id="GO:0003677">
    <property type="term" value="F:DNA binding"/>
    <property type="evidence" value="ECO:0007669"/>
    <property type="project" value="UniProtKB-KW"/>
</dbReference>
<evidence type="ECO:0000256" key="5">
    <source>
        <dbReference type="ARBA" id="ARBA00023242"/>
    </source>
</evidence>
<evidence type="ECO:0000259" key="9">
    <source>
        <dbReference type="PROSITE" id="PS51294"/>
    </source>
</evidence>
<dbReference type="InterPro" id="IPR017930">
    <property type="entry name" value="Myb_dom"/>
</dbReference>
<evidence type="ECO:0000256" key="6">
    <source>
        <dbReference type="SAM" id="MobiDB-lite"/>
    </source>
</evidence>
<dbReference type="SUPFAM" id="SSF46689">
    <property type="entry name" value="Homeodomain-like"/>
    <property type="match status" value="1"/>
</dbReference>
<dbReference type="Gene3D" id="1.10.10.60">
    <property type="entry name" value="Homeodomain-like"/>
    <property type="match status" value="1"/>
</dbReference>
<comment type="caution">
    <text evidence="10">The sequence shown here is derived from an EMBL/GenBank/DDBJ whole genome shotgun (WGS) entry which is preliminary data.</text>
</comment>
<feature type="domain" description="Myb-like" evidence="7">
    <location>
        <begin position="127"/>
        <end position="179"/>
    </location>
</feature>
<dbReference type="AlphaFoldDB" id="A0AAN7QPV4"/>
<evidence type="ECO:0000259" key="8">
    <source>
        <dbReference type="PROSITE" id="PS51293"/>
    </source>
</evidence>
<feature type="compositionally biased region" description="Low complexity" evidence="6">
    <location>
        <begin position="92"/>
        <end position="108"/>
    </location>
</feature>
<dbReference type="EMBL" id="JAXQNO010000019">
    <property type="protein sequence ID" value="KAK4774619.1"/>
    <property type="molecule type" value="Genomic_DNA"/>
</dbReference>
<proteinExistence type="predicted"/>
<keyword evidence="4" id="KW-0804">Transcription</keyword>
<accession>A0AAN7QPV4</accession>
<dbReference type="SMART" id="SM00717">
    <property type="entry name" value="SANT"/>
    <property type="match status" value="1"/>
</dbReference>
<feature type="region of interest" description="Disordered" evidence="6">
    <location>
        <begin position="87"/>
        <end position="134"/>
    </location>
</feature>
<keyword evidence="11" id="KW-1185">Reference proteome</keyword>
<dbReference type="InterPro" id="IPR017884">
    <property type="entry name" value="SANT_dom"/>
</dbReference>
<dbReference type="Proteomes" id="UP001346149">
    <property type="component" value="Unassembled WGS sequence"/>
</dbReference>
<evidence type="ECO:0000313" key="10">
    <source>
        <dbReference type="EMBL" id="KAK4774619.1"/>
    </source>
</evidence>
<dbReference type="PROSITE" id="PS50090">
    <property type="entry name" value="MYB_LIKE"/>
    <property type="match status" value="1"/>
</dbReference>
<comment type="subcellular location">
    <subcellularLocation>
        <location evidence="1">Nucleus</location>
    </subcellularLocation>
</comment>
<dbReference type="GO" id="GO:0005634">
    <property type="term" value="C:nucleus"/>
    <property type="evidence" value="ECO:0007669"/>
    <property type="project" value="UniProtKB-SubCell"/>
</dbReference>
<evidence type="ECO:0000256" key="1">
    <source>
        <dbReference type="ARBA" id="ARBA00004123"/>
    </source>
</evidence>